<dbReference type="AlphaFoldDB" id="Q979N5"/>
<evidence type="ECO:0000313" key="2">
    <source>
        <dbReference type="Proteomes" id="UP000001017"/>
    </source>
</evidence>
<dbReference type="Proteomes" id="UP000001017">
    <property type="component" value="Chromosome"/>
</dbReference>
<dbReference type="KEGG" id="tvo:TVG1156444"/>
<keyword evidence="2" id="KW-1185">Reference proteome</keyword>
<protein>
    <submittedName>
        <fullName evidence="1">TVG1156444 protein</fullName>
    </submittedName>
</protein>
<name>Q979N5_THEVO</name>
<dbReference type="EMBL" id="BA000011">
    <property type="protein sequence ID" value="BAB60267.1"/>
    <property type="molecule type" value="Genomic_DNA"/>
</dbReference>
<organism evidence="1 2">
    <name type="scientific">Thermoplasma volcanium (strain ATCC 51530 / DSM 4299 / JCM 9571 / NBRC 15438 / GSS1)</name>
    <dbReference type="NCBI Taxonomy" id="273116"/>
    <lineage>
        <taxon>Archaea</taxon>
        <taxon>Methanobacteriati</taxon>
        <taxon>Thermoplasmatota</taxon>
        <taxon>Thermoplasmata</taxon>
        <taxon>Thermoplasmatales</taxon>
        <taxon>Thermoplasmataceae</taxon>
        <taxon>Thermoplasma</taxon>
    </lineage>
</organism>
<dbReference type="eggNOG" id="arCOG05406">
    <property type="taxonomic scope" value="Archaea"/>
</dbReference>
<evidence type="ECO:0000313" key="1">
    <source>
        <dbReference type="EMBL" id="BAB60267.1"/>
    </source>
</evidence>
<reference evidence="1 2" key="1">
    <citation type="journal article" date="1999" name="Proc. Jpn. Acad.">
        <title>Determination of the complete genomic DNA sequence of Thermoplasma volvanium GSS1.</title>
        <authorList>
            <person name="Kawashima T."/>
            <person name="Yamamoto Y."/>
            <person name="Aramaki H."/>
            <person name="Nunoshiba T."/>
            <person name="Kawamoto T."/>
            <person name="Watanabe K."/>
            <person name="Yamazaki M."/>
            <person name="Kanehori K."/>
            <person name="Amano N."/>
            <person name="Ohya Y."/>
            <person name="Makino K."/>
            <person name="Suzuki M."/>
        </authorList>
    </citation>
    <scope>NUCLEOTIDE SEQUENCE [LARGE SCALE GENOMIC DNA]</scope>
    <source>
        <strain evidence="2">ATCC 51530 / DSM 4299 / JCM 9571 / NBRC 15438 / GSS1</strain>
    </source>
</reference>
<reference evidence="1 2" key="2">
    <citation type="journal article" date="2000" name="Proc. Natl. Acad. Sci. U.S.A.">
        <title>Archaeal adaptation to higher temperatures revealed by genomic sequence of Thermoplasma volcanium.</title>
        <authorList>
            <person name="Kawashima T."/>
            <person name="Amano N."/>
            <person name="Koike H."/>
            <person name="Makino S."/>
            <person name="Higuchi S."/>
            <person name="Kawashima-Ohya Y."/>
            <person name="Watanabe K."/>
            <person name="Yamazaki M."/>
            <person name="Kanehori K."/>
            <person name="Kawamoto T."/>
            <person name="Nunoshiba T."/>
            <person name="Yamamoto Y."/>
            <person name="Aramaki H."/>
            <person name="Makino K."/>
            <person name="Suzuki M."/>
        </authorList>
    </citation>
    <scope>NUCLEOTIDE SEQUENCE [LARGE SCALE GENOMIC DNA]</scope>
    <source>
        <strain evidence="2">ATCC 51530 / DSM 4299 / JCM 9571 / NBRC 15438 / GSS1</strain>
    </source>
</reference>
<dbReference type="Pfam" id="PF11513">
    <property type="entry name" value="TA0956"/>
    <property type="match status" value="1"/>
</dbReference>
<sequence>MYCGNMELCAMYNISIENLHPTTICVVMDKFLDSFAELLGVLEDQDQDELMDFISRYARTDEIRPEDKTVGFVVINSAKKMMSVSFSDIDENVKEKIREIIKPYRDSGYSVEADL</sequence>
<accession>Q979N5</accession>
<dbReference type="PaxDb" id="273116-14325363"/>
<dbReference type="InterPro" id="IPR038394">
    <property type="entry name" value="TA0956_sf"/>
</dbReference>
<gene>
    <name evidence="1" type="ORF">TVG1156444</name>
</gene>
<dbReference type="HOGENOM" id="CLU_2165382_0_0_2"/>
<proteinExistence type="predicted"/>
<dbReference type="STRING" id="273116.gene:9381924"/>
<dbReference type="InterPro" id="IPR021595">
    <property type="entry name" value="TA0956"/>
</dbReference>
<dbReference type="Gene3D" id="3.30.420.600">
    <property type="entry name" value="Thermoplasma acidophilum protein TA0956"/>
    <property type="match status" value="1"/>
</dbReference>